<feature type="region of interest" description="Disordered" evidence="7">
    <location>
        <begin position="208"/>
        <end position="331"/>
    </location>
</feature>
<dbReference type="Pfam" id="PF00230">
    <property type="entry name" value="MIP"/>
    <property type="match status" value="1"/>
</dbReference>
<dbReference type="PANTHER" id="PTHR43829">
    <property type="entry name" value="AQUAPORIN OR AQUAGLYCEROPORIN RELATED"/>
    <property type="match status" value="1"/>
</dbReference>
<dbReference type="InterPro" id="IPR050363">
    <property type="entry name" value="MIP/Aquaporin"/>
</dbReference>
<keyword evidence="3" id="KW-0813">Transport</keyword>
<dbReference type="GO" id="GO:0015250">
    <property type="term" value="F:water channel activity"/>
    <property type="evidence" value="ECO:0007669"/>
    <property type="project" value="TreeGrafter"/>
</dbReference>
<dbReference type="GO" id="GO:0015254">
    <property type="term" value="F:glycerol channel activity"/>
    <property type="evidence" value="ECO:0007669"/>
    <property type="project" value="TreeGrafter"/>
</dbReference>
<comment type="similarity">
    <text evidence="2">Belongs to the MIP/aquaporin (TC 1.A.8) family.</text>
</comment>
<feature type="transmembrane region" description="Helical" evidence="8">
    <location>
        <begin position="428"/>
        <end position="450"/>
    </location>
</feature>
<name>A0A4Q4N2I4_ALTAL</name>
<dbReference type="AlphaFoldDB" id="A0A4Q4N2I4"/>
<dbReference type="InterPro" id="IPR000425">
    <property type="entry name" value="MIP"/>
</dbReference>
<feature type="transmembrane region" description="Helical" evidence="8">
    <location>
        <begin position="512"/>
        <end position="530"/>
    </location>
</feature>
<dbReference type="PRINTS" id="PR00783">
    <property type="entry name" value="MINTRINSICP"/>
</dbReference>
<feature type="transmembrane region" description="Helical" evidence="8">
    <location>
        <begin position="387"/>
        <end position="407"/>
    </location>
</feature>
<dbReference type="InterPro" id="IPR023271">
    <property type="entry name" value="Aquaporin-like"/>
</dbReference>
<keyword evidence="6 8" id="KW-0472">Membrane</keyword>
<keyword evidence="4 8" id="KW-0812">Transmembrane</keyword>
<feature type="transmembrane region" description="Helical" evidence="8">
    <location>
        <begin position="561"/>
        <end position="587"/>
    </location>
</feature>
<evidence type="ECO:0000256" key="8">
    <source>
        <dbReference type="SAM" id="Phobius"/>
    </source>
</evidence>
<feature type="compositionally biased region" description="Basic and acidic residues" evidence="7">
    <location>
        <begin position="83"/>
        <end position="92"/>
    </location>
</feature>
<evidence type="ECO:0000313" key="9">
    <source>
        <dbReference type="EMBL" id="RYN65559.1"/>
    </source>
</evidence>
<evidence type="ECO:0000256" key="6">
    <source>
        <dbReference type="ARBA" id="ARBA00023136"/>
    </source>
</evidence>
<keyword evidence="5 8" id="KW-1133">Transmembrane helix</keyword>
<dbReference type="Gene3D" id="1.20.1080.10">
    <property type="entry name" value="Glycerol uptake facilitator protein"/>
    <property type="match status" value="1"/>
</dbReference>
<evidence type="ECO:0000256" key="4">
    <source>
        <dbReference type="ARBA" id="ARBA00022692"/>
    </source>
</evidence>
<dbReference type="VEuPathDB" id="FungiDB:CC77DRAFT_1014553"/>
<protein>
    <recommendedName>
        <fullName evidence="11">Aquaporin-like protein</fullName>
    </recommendedName>
</protein>
<feature type="compositionally biased region" description="Basic and acidic residues" evidence="7">
    <location>
        <begin position="266"/>
        <end position="295"/>
    </location>
</feature>
<feature type="region of interest" description="Disordered" evidence="7">
    <location>
        <begin position="1"/>
        <end position="139"/>
    </location>
</feature>
<feature type="transmembrane region" description="Helical" evidence="8">
    <location>
        <begin position="354"/>
        <end position="375"/>
    </location>
</feature>
<evidence type="ECO:0000313" key="10">
    <source>
        <dbReference type="Proteomes" id="UP000291422"/>
    </source>
</evidence>
<evidence type="ECO:0000256" key="2">
    <source>
        <dbReference type="ARBA" id="ARBA00006175"/>
    </source>
</evidence>
<dbReference type="EMBL" id="PDXD01000063">
    <property type="protein sequence ID" value="RYN65559.1"/>
    <property type="molecule type" value="Genomic_DNA"/>
</dbReference>
<dbReference type="GO" id="GO:0005886">
    <property type="term" value="C:plasma membrane"/>
    <property type="evidence" value="ECO:0007669"/>
    <property type="project" value="TreeGrafter"/>
</dbReference>
<evidence type="ECO:0000256" key="7">
    <source>
        <dbReference type="SAM" id="MobiDB-lite"/>
    </source>
</evidence>
<feature type="compositionally biased region" description="Polar residues" evidence="7">
    <location>
        <begin position="93"/>
        <end position="111"/>
    </location>
</feature>
<evidence type="ECO:0000256" key="5">
    <source>
        <dbReference type="ARBA" id="ARBA00022989"/>
    </source>
</evidence>
<organism evidence="9 10">
    <name type="scientific">Alternaria alternata</name>
    <name type="common">Alternaria rot fungus</name>
    <name type="synonym">Torula alternata</name>
    <dbReference type="NCBI Taxonomy" id="5599"/>
    <lineage>
        <taxon>Eukaryota</taxon>
        <taxon>Fungi</taxon>
        <taxon>Dikarya</taxon>
        <taxon>Ascomycota</taxon>
        <taxon>Pezizomycotina</taxon>
        <taxon>Dothideomycetes</taxon>
        <taxon>Pleosporomycetidae</taxon>
        <taxon>Pleosporales</taxon>
        <taxon>Pleosporineae</taxon>
        <taxon>Pleosporaceae</taxon>
        <taxon>Alternaria</taxon>
        <taxon>Alternaria sect. Alternaria</taxon>
        <taxon>Alternaria alternata complex</taxon>
    </lineage>
</organism>
<evidence type="ECO:0000256" key="1">
    <source>
        <dbReference type="ARBA" id="ARBA00004141"/>
    </source>
</evidence>
<evidence type="ECO:0008006" key="11">
    <source>
        <dbReference type="Google" id="ProtNLM"/>
    </source>
</evidence>
<gene>
    <name evidence="9" type="ORF">AA0117_g12071</name>
</gene>
<dbReference type="SUPFAM" id="SSF81338">
    <property type="entry name" value="Aquaporin-like"/>
    <property type="match status" value="1"/>
</dbReference>
<feature type="compositionally biased region" description="Basic and acidic residues" evidence="7">
    <location>
        <begin position="317"/>
        <end position="331"/>
    </location>
</feature>
<proteinExistence type="inferred from homology"/>
<reference evidence="10" key="1">
    <citation type="journal article" date="2019" name="bioRxiv">
        <title>Genomics, evolutionary history and diagnostics of the Alternaria alternata species group including apple and Asian pear pathotypes.</title>
        <authorList>
            <person name="Armitage A.D."/>
            <person name="Cockerton H.M."/>
            <person name="Sreenivasaprasad S."/>
            <person name="Woodhall J.W."/>
            <person name="Lane C.R."/>
            <person name="Harrison R.J."/>
            <person name="Clarkson J.P."/>
        </authorList>
    </citation>
    <scope>NUCLEOTIDE SEQUENCE [LARGE SCALE GENOMIC DNA]</scope>
    <source>
        <strain evidence="10">FERA 1177</strain>
    </source>
</reference>
<sequence length="626" mass="69364">MEEKEYNNKMAQQQKNQAEDTQQQSDAAPQRPGDMSERRQQTTASYQPPGLAQNHSSVGSIARRETAHLESRPENVRSNTTRLDSRPDHARTDTANTGMTHMGSIRNTPTARKSRATRENVRQEPPRRPEKKQQQVVDVDNDYFSLNPWYNEQKSKPVFGLGAPLPRTVRKGMWWGRGDLRKSLYKVDDQDAEGVAQQDYADGKVLEEDSEDSEVTLGGGQRPQPGRDPSQFQTTVDGRKVNMRRVPTSEADQFLGRNRGQGQDPGSHEHHDGQDRAPINEHGLDYADGRGDRQHFGLQDGLPPLQEHDTNATSQTKQEEKEIQQREETAEREFYNQYRNPIARLRAKYPQAPAEFLATFVYLLIGLCVNLSVATSQQSTGSFETQAWGWGFAVMIGIYLGGGVSGSHLSPTISISLSVYRGFPWRMAIVYICMQLLAGLAAGAVAYALYADAIHHVDPGLTLEMTGKALFPQGPLYSTATGFFNDFVYMAIFVCVIFALGDDQNSPPGQGMTAFVVGLTGFVTMVGLGYNTGLGISPARDLGPRLIGLWVGYDSAFENGYWAYGSWGASIAGALCGGLMYDICIFVGGESPVNYRWPQPGDIKWKVIEKKNHAKEQAKDQIQKVA</sequence>
<feature type="compositionally biased region" description="Basic and acidic residues" evidence="7">
    <location>
        <begin position="116"/>
        <end position="133"/>
    </location>
</feature>
<dbReference type="Proteomes" id="UP000291422">
    <property type="component" value="Unassembled WGS sequence"/>
</dbReference>
<evidence type="ECO:0000256" key="3">
    <source>
        <dbReference type="ARBA" id="ARBA00022448"/>
    </source>
</evidence>
<accession>A0A4Q4N2I4</accession>
<comment type="subcellular location">
    <subcellularLocation>
        <location evidence="1">Membrane</location>
        <topology evidence="1">Multi-pass membrane protein</topology>
    </subcellularLocation>
</comment>
<feature type="compositionally biased region" description="Basic and acidic residues" evidence="7">
    <location>
        <begin position="62"/>
        <end position="75"/>
    </location>
</feature>
<comment type="caution">
    <text evidence="9">The sequence shown here is derived from an EMBL/GenBank/DDBJ whole genome shotgun (WGS) entry which is preliminary data.</text>
</comment>
<dbReference type="PANTHER" id="PTHR43829:SF24">
    <property type="entry name" value="MIP AQUAPORIN (EUROFUNG)"/>
    <property type="match status" value="1"/>
</dbReference>
<feature type="transmembrane region" description="Helical" evidence="8">
    <location>
        <begin position="476"/>
        <end position="500"/>
    </location>
</feature>